<feature type="compositionally biased region" description="Basic and acidic residues" evidence="1">
    <location>
        <begin position="36"/>
        <end position="47"/>
    </location>
</feature>
<dbReference type="OrthoDB" id="4358334at2759"/>
<dbReference type="EMBL" id="KV750828">
    <property type="protein sequence ID" value="OCL03025.1"/>
    <property type="molecule type" value="Genomic_DNA"/>
</dbReference>
<proteinExistence type="predicted"/>
<dbReference type="Proteomes" id="UP000250140">
    <property type="component" value="Unassembled WGS sequence"/>
</dbReference>
<evidence type="ECO:0000313" key="3">
    <source>
        <dbReference type="Proteomes" id="UP000250140"/>
    </source>
</evidence>
<feature type="region of interest" description="Disordered" evidence="1">
    <location>
        <begin position="35"/>
        <end position="61"/>
    </location>
</feature>
<sequence>GPLLIKKVFGSQAYELEFPKHWKIHPVISIEQLEPAPRDLDPFERPTNEQPGAISQDDTQY</sequence>
<accession>A0A8E2EQK2</accession>
<evidence type="ECO:0000313" key="2">
    <source>
        <dbReference type="EMBL" id="OCL03025.1"/>
    </source>
</evidence>
<organism evidence="2 3">
    <name type="scientific">Glonium stellatum</name>
    <dbReference type="NCBI Taxonomy" id="574774"/>
    <lineage>
        <taxon>Eukaryota</taxon>
        <taxon>Fungi</taxon>
        <taxon>Dikarya</taxon>
        <taxon>Ascomycota</taxon>
        <taxon>Pezizomycotina</taxon>
        <taxon>Dothideomycetes</taxon>
        <taxon>Pleosporomycetidae</taxon>
        <taxon>Gloniales</taxon>
        <taxon>Gloniaceae</taxon>
        <taxon>Glonium</taxon>
    </lineage>
</organism>
<gene>
    <name evidence="2" type="ORF">AOQ84DRAFT_420733</name>
</gene>
<name>A0A8E2EQK2_9PEZI</name>
<evidence type="ECO:0000256" key="1">
    <source>
        <dbReference type="SAM" id="MobiDB-lite"/>
    </source>
</evidence>
<keyword evidence="3" id="KW-1185">Reference proteome</keyword>
<dbReference type="AlphaFoldDB" id="A0A8E2EQK2"/>
<protein>
    <submittedName>
        <fullName evidence="2">Uncharacterized protein</fullName>
    </submittedName>
</protein>
<reference evidence="2 3" key="1">
    <citation type="journal article" date="2016" name="Nat. Commun.">
        <title>Ectomycorrhizal ecology is imprinted in the genome of the dominant symbiotic fungus Cenococcum geophilum.</title>
        <authorList>
            <consortium name="DOE Joint Genome Institute"/>
            <person name="Peter M."/>
            <person name="Kohler A."/>
            <person name="Ohm R.A."/>
            <person name="Kuo A."/>
            <person name="Krutzmann J."/>
            <person name="Morin E."/>
            <person name="Arend M."/>
            <person name="Barry K.W."/>
            <person name="Binder M."/>
            <person name="Choi C."/>
            <person name="Clum A."/>
            <person name="Copeland A."/>
            <person name="Grisel N."/>
            <person name="Haridas S."/>
            <person name="Kipfer T."/>
            <person name="LaButti K."/>
            <person name="Lindquist E."/>
            <person name="Lipzen A."/>
            <person name="Maire R."/>
            <person name="Meier B."/>
            <person name="Mihaltcheva S."/>
            <person name="Molinier V."/>
            <person name="Murat C."/>
            <person name="Poggeler S."/>
            <person name="Quandt C.A."/>
            <person name="Sperisen C."/>
            <person name="Tritt A."/>
            <person name="Tisserant E."/>
            <person name="Crous P.W."/>
            <person name="Henrissat B."/>
            <person name="Nehls U."/>
            <person name="Egli S."/>
            <person name="Spatafora J.W."/>
            <person name="Grigoriev I.V."/>
            <person name="Martin F.M."/>
        </authorList>
    </citation>
    <scope>NUCLEOTIDE SEQUENCE [LARGE SCALE GENOMIC DNA]</scope>
    <source>
        <strain evidence="2 3">CBS 207.34</strain>
    </source>
</reference>
<feature type="non-terminal residue" evidence="2">
    <location>
        <position position="1"/>
    </location>
</feature>